<dbReference type="Gene3D" id="1.10.30.10">
    <property type="entry name" value="High mobility group box domain"/>
    <property type="match status" value="2"/>
</dbReference>
<evidence type="ECO:0000313" key="8">
    <source>
        <dbReference type="Proteomes" id="UP000184073"/>
    </source>
</evidence>
<dbReference type="GO" id="GO:0005634">
    <property type="term" value="C:nucleus"/>
    <property type="evidence" value="ECO:0007669"/>
    <property type="project" value="UniProtKB-SubCell"/>
</dbReference>
<dbReference type="CDD" id="cd00084">
    <property type="entry name" value="HMG-box_SF"/>
    <property type="match status" value="1"/>
</dbReference>
<dbReference type="OrthoDB" id="1919336at2759"/>
<dbReference type="Proteomes" id="UP000184073">
    <property type="component" value="Unassembled WGS sequence"/>
</dbReference>
<dbReference type="PROSITE" id="PS50118">
    <property type="entry name" value="HMG_BOX_2"/>
    <property type="match status" value="1"/>
</dbReference>
<dbReference type="InterPro" id="IPR009071">
    <property type="entry name" value="HMG_box_dom"/>
</dbReference>
<protein>
    <recommendedName>
        <fullName evidence="6">HMG box domain-containing protein</fullName>
    </recommendedName>
</protein>
<dbReference type="RefSeq" id="XP_040663297.1">
    <property type="nucleotide sequence ID" value="XM_040811337.1"/>
</dbReference>
<dbReference type="InterPro" id="IPR050342">
    <property type="entry name" value="HMGB"/>
</dbReference>
<dbReference type="AlphaFoldDB" id="A0A1L9P7Y3"/>
<dbReference type="EMBL" id="KV878125">
    <property type="protein sequence ID" value="OJI97534.1"/>
    <property type="molecule type" value="Genomic_DNA"/>
</dbReference>
<feature type="DNA-binding region" description="HMG box" evidence="4">
    <location>
        <begin position="233"/>
        <end position="296"/>
    </location>
</feature>
<reference evidence="8" key="1">
    <citation type="journal article" date="2017" name="Genome Biol.">
        <title>Comparative genomics reveals high biological diversity and specific adaptations in the industrially and medically important fungal genus Aspergillus.</title>
        <authorList>
            <person name="de Vries R.P."/>
            <person name="Riley R."/>
            <person name="Wiebenga A."/>
            <person name="Aguilar-Osorio G."/>
            <person name="Amillis S."/>
            <person name="Uchima C.A."/>
            <person name="Anderluh G."/>
            <person name="Asadollahi M."/>
            <person name="Askin M."/>
            <person name="Barry K."/>
            <person name="Battaglia E."/>
            <person name="Bayram O."/>
            <person name="Benocci T."/>
            <person name="Braus-Stromeyer S.A."/>
            <person name="Caldana C."/>
            <person name="Canovas D."/>
            <person name="Cerqueira G.C."/>
            <person name="Chen F."/>
            <person name="Chen W."/>
            <person name="Choi C."/>
            <person name="Clum A."/>
            <person name="Dos Santos R.A."/>
            <person name="Damasio A.R."/>
            <person name="Diallinas G."/>
            <person name="Emri T."/>
            <person name="Fekete E."/>
            <person name="Flipphi M."/>
            <person name="Freyberg S."/>
            <person name="Gallo A."/>
            <person name="Gournas C."/>
            <person name="Habgood R."/>
            <person name="Hainaut M."/>
            <person name="Harispe M.L."/>
            <person name="Henrissat B."/>
            <person name="Hilden K.S."/>
            <person name="Hope R."/>
            <person name="Hossain A."/>
            <person name="Karabika E."/>
            <person name="Karaffa L."/>
            <person name="Karanyi Z."/>
            <person name="Krasevec N."/>
            <person name="Kuo A."/>
            <person name="Kusch H."/>
            <person name="LaButti K."/>
            <person name="Lagendijk E.L."/>
            <person name="Lapidus A."/>
            <person name="Levasseur A."/>
            <person name="Lindquist E."/>
            <person name="Lipzen A."/>
            <person name="Logrieco A.F."/>
            <person name="MacCabe A."/>
            <person name="Maekelae M.R."/>
            <person name="Malavazi I."/>
            <person name="Melin P."/>
            <person name="Meyer V."/>
            <person name="Mielnichuk N."/>
            <person name="Miskei M."/>
            <person name="Molnar A.P."/>
            <person name="Mule G."/>
            <person name="Ngan C.Y."/>
            <person name="Orejas M."/>
            <person name="Orosz E."/>
            <person name="Ouedraogo J.P."/>
            <person name="Overkamp K.M."/>
            <person name="Park H.-S."/>
            <person name="Perrone G."/>
            <person name="Piumi F."/>
            <person name="Punt P.J."/>
            <person name="Ram A.F."/>
            <person name="Ramon A."/>
            <person name="Rauscher S."/>
            <person name="Record E."/>
            <person name="Riano-Pachon D.M."/>
            <person name="Robert V."/>
            <person name="Roehrig J."/>
            <person name="Ruller R."/>
            <person name="Salamov A."/>
            <person name="Salih N.S."/>
            <person name="Samson R.A."/>
            <person name="Sandor E."/>
            <person name="Sanguinetti M."/>
            <person name="Schuetze T."/>
            <person name="Sepcic K."/>
            <person name="Shelest E."/>
            <person name="Sherlock G."/>
            <person name="Sophianopoulou V."/>
            <person name="Squina F.M."/>
            <person name="Sun H."/>
            <person name="Susca A."/>
            <person name="Todd R.B."/>
            <person name="Tsang A."/>
            <person name="Unkles S.E."/>
            <person name="van de Wiele N."/>
            <person name="van Rossen-Uffink D."/>
            <person name="Oliveira J.V."/>
            <person name="Vesth T.C."/>
            <person name="Visser J."/>
            <person name="Yu J.-H."/>
            <person name="Zhou M."/>
            <person name="Andersen M.R."/>
            <person name="Archer D.B."/>
            <person name="Baker S.E."/>
            <person name="Benoit I."/>
            <person name="Brakhage A.A."/>
            <person name="Braus G.H."/>
            <person name="Fischer R."/>
            <person name="Frisvad J.C."/>
            <person name="Goldman G.H."/>
            <person name="Houbraken J."/>
            <person name="Oakley B."/>
            <person name="Pocsi I."/>
            <person name="Scazzocchio C."/>
            <person name="Seiboth B."/>
            <person name="vanKuyk P.A."/>
            <person name="Wortman J."/>
            <person name="Dyer P.S."/>
            <person name="Grigoriev I.V."/>
        </authorList>
    </citation>
    <scope>NUCLEOTIDE SEQUENCE [LARGE SCALE GENOMIC DNA]</scope>
    <source>
        <strain evidence="8">CBS 583.65</strain>
    </source>
</reference>
<organism evidence="7 8">
    <name type="scientific">Aspergillus versicolor CBS 583.65</name>
    <dbReference type="NCBI Taxonomy" id="1036611"/>
    <lineage>
        <taxon>Eukaryota</taxon>
        <taxon>Fungi</taxon>
        <taxon>Dikarya</taxon>
        <taxon>Ascomycota</taxon>
        <taxon>Pezizomycotina</taxon>
        <taxon>Eurotiomycetes</taxon>
        <taxon>Eurotiomycetidae</taxon>
        <taxon>Eurotiales</taxon>
        <taxon>Aspergillaceae</taxon>
        <taxon>Aspergillus</taxon>
        <taxon>Aspergillus subgen. Nidulantes</taxon>
    </lineage>
</organism>
<dbReference type="PANTHER" id="PTHR48112:SF32">
    <property type="entry name" value="HIGH MOBILITY GROUP PROTEIN B3"/>
    <property type="match status" value="1"/>
</dbReference>
<keyword evidence="2 4" id="KW-0238">DNA-binding</keyword>
<feature type="compositionally biased region" description="Basic residues" evidence="5">
    <location>
        <begin position="82"/>
        <end position="100"/>
    </location>
</feature>
<feature type="domain" description="HMG box" evidence="6">
    <location>
        <begin position="233"/>
        <end position="296"/>
    </location>
</feature>
<dbReference type="VEuPathDB" id="FungiDB:ASPVEDRAFT_36957"/>
<evidence type="ECO:0000256" key="5">
    <source>
        <dbReference type="SAM" id="MobiDB-lite"/>
    </source>
</evidence>
<dbReference type="STRING" id="1036611.A0A1L9P7Y3"/>
<evidence type="ECO:0000256" key="1">
    <source>
        <dbReference type="ARBA" id="ARBA00004123"/>
    </source>
</evidence>
<comment type="subcellular location">
    <subcellularLocation>
        <location evidence="1">Nucleus</location>
    </subcellularLocation>
</comment>
<dbReference type="SMART" id="SM00398">
    <property type="entry name" value="HMG"/>
    <property type="match status" value="1"/>
</dbReference>
<proteinExistence type="predicted"/>
<keyword evidence="3 4" id="KW-0539">Nucleus</keyword>
<feature type="region of interest" description="Disordered" evidence="5">
    <location>
        <begin position="65"/>
        <end position="114"/>
    </location>
</feature>
<name>A0A1L9P7Y3_ASPVE</name>
<dbReference type="InterPro" id="IPR036910">
    <property type="entry name" value="HMG_box_dom_sf"/>
</dbReference>
<dbReference type="SUPFAM" id="SSF47095">
    <property type="entry name" value="HMG-box"/>
    <property type="match status" value="2"/>
</dbReference>
<gene>
    <name evidence="7" type="ORF">ASPVEDRAFT_36957</name>
</gene>
<sequence>MPINLVRRGGNILRKLPVQGAFARSIRVITPQNQVRRISSVARQTRPSSITRSVPQSSFIVGNLVRGYADSKGRPKGSTAGKPKKKKQPKKAKRPGRKKGPMTEEQKEKKKAAAYRKHLRELKETSLKLPKGLPVSAWVVAVTTKSQQVDKEGITRPEVFKKAIELARSISAEENQRYTDIATANRAANKAAYEAWVQSHTPLQILEANKARRRLGRIKGSKKVTLIRDDRLVKKPLSPFIIFYQEQRDKSRNDVANLTQAAANEWKSLSESAKEKYREVAKSDRQRYEREYFEVYGKAAPEQSQQAEDEE</sequence>
<evidence type="ECO:0000259" key="6">
    <source>
        <dbReference type="PROSITE" id="PS50118"/>
    </source>
</evidence>
<dbReference type="GeneID" id="63726848"/>
<evidence type="ECO:0000313" key="7">
    <source>
        <dbReference type="EMBL" id="OJI97534.1"/>
    </source>
</evidence>
<evidence type="ECO:0000256" key="2">
    <source>
        <dbReference type="ARBA" id="ARBA00023125"/>
    </source>
</evidence>
<accession>A0A1L9P7Y3</accession>
<evidence type="ECO:0000256" key="3">
    <source>
        <dbReference type="ARBA" id="ARBA00023242"/>
    </source>
</evidence>
<evidence type="ECO:0000256" key="4">
    <source>
        <dbReference type="PROSITE-ProRule" id="PRU00267"/>
    </source>
</evidence>
<dbReference type="PANTHER" id="PTHR48112">
    <property type="entry name" value="HIGH MOBILITY GROUP PROTEIN DSP1"/>
    <property type="match status" value="1"/>
</dbReference>
<dbReference type="GO" id="GO:0003677">
    <property type="term" value="F:DNA binding"/>
    <property type="evidence" value="ECO:0007669"/>
    <property type="project" value="UniProtKB-UniRule"/>
</dbReference>
<keyword evidence="8" id="KW-1185">Reference proteome</keyword>
<dbReference type="Pfam" id="PF00505">
    <property type="entry name" value="HMG_box"/>
    <property type="match status" value="1"/>
</dbReference>